<dbReference type="PROSITE" id="PS00122">
    <property type="entry name" value="CARBOXYLESTERASE_B_1"/>
    <property type="match status" value="1"/>
</dbReference>
<name>A0AAN9BIM6_9CAEN</name>
<gene>
    <name evidence="5" type="ORF">V1264_014996</name>
</gene>
<evidence type="ECO:0000256" key="2">
    <source>
        <dbReference type="ARBA" id="ARBA00022801"/>
    </source>
</evidence>
<reference evidence="5 6" key="1">
    <citation type="submission" date="2024-02" db="EMBL/GenBank/DDBJ databases">
        <title>Chromosome-scale genome assembly of the rough periwinkle Littorina saxatilis.</title>
        <authorList>
            <person name="De Jode A."/>
            <person name="Faria R."/>
            <person name="Formenti G."/>
            <person name="Sims Y."/>
            <person name="Smith T.P."/>
            <person name="Tracey A."/>
            <person name="Wood J.M.D."/>
            <person name="Zagrodzka Z.B."/>
            <person name="Johannesson K."/>
            <person name="Butlin R.K."/>
            <person name="Leder E.H."/>
        </authorList>
    </citation>
    <scope>NUCLEOTIDE SEQUENCE [LARGE SCALE GENOMIC DNA]</scope>
    <source>
        <strain evidence="5">Snail1</strain>
        <tissue evidence="5">Muscle</tissue>
    </source>
</reference>
<dbReference type="InterPro" id="IPR029058">
    <property type="entry name" value="AB_hydrolase_fold"/>
</dbReference>
<feature type="signal peptide" evidence="3">
    <location>
        <begin position="1"/>
        <end position="24"/>
    </location>
</feature>
<accession>A0AAN9BIM6</accession>
<keyword evidence="6" id="KW-1185">Reference proteome</keyword>
<dbReference type="InterPro" id="IPR002018">
    <property type="entry name" value="CarbesteraseB"/>
</dbReference>
<keyword evidence="2 3" id="KW-0378">Hydrolase</keyword>
<protein>
    <recommendedName>
        <fullName evidence="3">Carboxylic ester hydrolase</fullName>
        <ecNumber evidence="3">3.1.1.-</ecNumber>
    </recommendedName>
</protein>
<proteinExistence type="inferred from homology"/>
<comment type="similarity">
    <text evidence="1 3">Belongs to the type-B carboxylesterase/lipase family.</text>
</comment>
<evidence type="ECO:0000256" key="1">
    <source>
        <dbReference type="ARBA" id="ARBA00005964"/>
    </source>
</evidence>
<dbReference type="Gene3D" id="3.40.50.1820">
    <property type="entry name" value="alpha/beta hydrolase"/>
    <property type="match status" value="1"/>
</dbReference>
<dbReference type="GO" id="GO:0016787">
    <property type="term" value="F:hydrolase activity"/>
    <property type="evidence" value="ECO:0007669"/>
    <property type="project" value="UniProtKB-KW"/>
</dbReference>
<dbReference type="PANTHER" id="PTHR43903">
    <property type="entry name" value="NEUROLIGIN"/>
    <property type="match status" value="1"/>
</dbReference>
<dbReference type="EC" id="3.1.1.-" evidence="3"/>
<organism evidence="5 6">
    <name type="scientific">Littorina saxatilis</name>
    <dbReference type="NCBI Taxonomy" id="31220"/>
    <lineage>
        <taxon>Eukaryota</taxon>
        <taxon>Metazoa</taxon>
        <taxon>Spiralia</taxon>
        <taxon>Lophotrochozoa</taxon>
        <taxon>Mollusca</taxon>
        <taxon>Gastropoda</taxon>
        <taxon>Caenogastropoda</taxon>
        <taxon>Littorinimorpha</taxon>
        <taxon>Littorinoidea</taxon>
        <taxon>Littorinidae</taxon>
        <taxon>Littorina</taxon>
    </lineage>
</organism>
<dbReference type="EMBL" id="JBAMIC010000004">
    <property type="protein sequence ID" value="KAK7107006.1"/>
    <property type="molecule type" value="Genomic_DNA"/>
</dbReference>
<sequence>MDVTPLSSVILVSVLCIITPRSHAEDDVIQRVTVRTALGDVTGRVATVLNATAHQFRGIPYAESPLKELRFKKPVPVRPWTTPLDATQFGPSCPQSAIGISEDCLYLNIFVKASETAVPASPRPVMVWIHGGGFVAGSGSSDGSLLAVRGDVVVVTINYRLGMLGWLSTLDQASPGNYGLWDQKMAIQFVRDNIAAFGGDPNQITIFGESAGGYSVGLHTISPLNDGLFKRAIMESGSALARRTLALDPAGMAERFAEHLNCLKRTSTGFDTLYLIACARNKTVDEILRATSKASALKTLAWQLDVAPVVDGEIIPVDVRSLLGQEYHGRVPFWDIDVMIGTTNAEGSLVLGPLFQFQRQLGFDLSHGVPDSVFCTNITTALARDYFQGSKVVSDALCKEYSLQDGDEDQGRQVVNLYGDMMFVSAAVETLELHTNNSQGGRSHYQYLFAHTPRTSSPPCPWFKGAGHGSEVSFVFGRPMLTSDPAEARLSLAMVDGWTNFAKFGSPNNPESPDTFNWPQYDLAQKSYTNLDLELTSQHDLYSQRMQFWAGMHEAKVGATQTGENKGQGLIG</sequence>
<evidence type="ECO:0000313" key="6">
    <source>
        <dbReference type="Proteomes" id="UP001374579"/>
    </source>
</evidence>
<dbReference type="InterPro" id="IPR019826">
    <property type="entry name" value="Carboxylesterase_B_AS"/>
</dbReference>
<dbReference type="Pfam" id="PF00135">
    <property type="entry name" value="COesterase"/>
    <property type="match status" value="1"/>
</dbReference>
<feature type="chain" id="PRO_5042667160" description="Carboxylic ester hydrolase" evidence="3">
    <location>
        <begin position="25"/>
        <end position="572"/>
    </location>
</feature>
<evidence type="ECO:0000256" key="3">
    <source>
        <dbReference type="RuleBase" id="RU361235"/>
    </source>
</evidence>
<dbReference type="SUPFAM" id="SSF53474">
    <property type="entry name" value="alpha/beta-Hydrolases"/>
    <property type="match status" value="1"/>
</dbReference>
<dbReference type="Proteomes" id="UP001374579">
    <property type="component" value="Unassembled WGS sequence"/>
</dbReference>
<evidence type="ECO:0000259" key="4">
    <source>
        <dbReference type="Pfam" id="PF00135"/>
    </source>
</evidence>
<dbReference type="AlphaFoldDB" id="A0AAN9BIM6"/>
<comment type="caution">
    <text evidence="5">The sequence shown here is derived from an EMBL/GenBank/DDBJ whole genome shotgun (WGS) entry which is preliminary data.</text>
</comment>
<dbReference type="InterPro" id="IPR051093">
    <property type="entry name" value="Neuroligin/BSAL"/>
</dbReference>
<keyword evidence="3" id="KW-0732">Signal</keyword>
<feature type="domain" description="Carboxylesterase type B" evidence="4">
    <location>
        <begin position="33"/>
        <end position="549"/>
    </location>
</feature>
<evidence type="ECO:0000313" key="5">
    <source>
        <dbReference type="EMBL" id="KAK7107006.1"/>
    </source>
</evidence>